<proteinExistence type="predicted"/>
<keyword evidence="1" id="KW-0812">Transmembrane</keyword>
<keyword evidence="3" id="KW-1185">Reference proteome</keyword>
<sequence>MLKQFLFLFIALVISTSIAENYLIAGTWQYLFMQSLSLSIIIFFIYHFIVFTVRDKQTDQEKVEQVSSPPRESFNYRLLKKDK</sequence>
<accession>A0ABY3PDM6</accession>
<protein>
    <submittedName>
        <fullName evidence="2">Uncharacterized protein</fullName>
    </submittedName>
</protein>
<dbReference type="RefSeq" id="WP_229292932.1">
    <property type="nucleotide sequence ID" value="NZ_CP086654.1"/>
</dbReference>
<evidence type="ECO:0000313" key="3">
    <source>
        <dbReference type="Proteomes" id="UP001197626"/>
    </source>
</evidence>
<gene>
    <name evidence="2" type="ORF">LN051_01845</name>
</gene>
<evidence type="ECO:0000256" key="1">
    <source>
        <dbReference type="SAM" id="Phobius"/>
    </source>
</evidence>
<feature type="transmembrane region" description="Helical" evidence="1">
    <location>
        <begin position="29"/>
        <end position="53"/>
    </location>
</feature>
<evidence type="ECO:0000313" key="2">
    <source>
        <dbReference type="EMBL" id="UEX90436.1"/>
    </source>
</evidence>
<keyword evidence="1" id="KW-0472">Membrane</keyword>
<name>A0ABY3PDM6_9STAP</name>
<dbReference type="EMBL" id="CP086654">
    <property type="protein sequence ID" value="UEX90436.1"/>
    <property type="molecule type" value="Genomic_DNA"/>
</dbReference>
<reference evidence="2 3" key="1">
    <citation type="journal article" date="2022" name="Pathogens">
        <title>Staphylococcus ratti sp. nov. Isolated from a Lab Rat.</title>
        <authorList>
            <person name="Kovarovic V."/>
            <person name="Sedlacek I."/>
            <person name="Petras P."/>
            <person name="Kralova S."/>
            <person name="Maslanova I."/>
            <person name="Svec P."/>
            <person name="Neumann-Schaal M."/>
            <person name="Botka T."/>
            <person name="Gelbicova T."/>
            <person name="Stankova E."/>
            <person name="Doskar J."/>
            <person name="Pantucek R."/>
        </authorList>
    </citation>
    <scope>NUCLEOTIDE SEQUENCE [LARGE SCALE GENOMIC DNA]</scope>
    <source>
        <strain evidence="2 3">CCM 9025</strain>
    </source>
</reference>
<dbReference type="Proteomes" id="UP001197626">
    <property type="component" value="Chromosome"/>
</dbReference>
<keyword evidence="1" id="KW-1133">Transmembrane helix</keyword>
<organism evidence="2 3">
    <name type="scientific">Staphylococcus ratti</name>
    <dbReference type="NCBI Taxonomy" id="2892440"/>
    <lineage>
        <taxon>Bacteria</taxon>
        <taxon>Bacillati</taxon>
        <taxon>Bacillota</taxon>
        <taxon>Bacilli</taxon>
        <taxon>Bacillales</taxon>
        <taxon>Staphylococcaceae</taxon>
        <taxon>Staphylococcus</taxon>
    </lineage>
</organism>